<feature type="compositionally biased region" description="Polar residues" evidence="1">
    <location>
        <begin position="35"/>
        <end position="50"/>
    </location>
</feature>
<keyword evidence="3" id="KW-1185">Reference proteome</keyword>
<evidence type="ECO:0000256" key="1">
    <source>
        <dbReference type="SAM" id="MobiDB-lite"/>
    </source>
</evidence>
<feature type="region of interest" description="Disordered" evidence="1">
    <location>
        <begin position="32"/>
        <end position="60"/>
    </location>
</feature>
<reference evidence="2" key="1">
    <citation type="journal article" date="2019" name="bioRxiv">
        <title>The Genome of the Zebra Mussel, Dreissena polymorpha: A Resource for Invasive Species Research.</title>
        <authorList>
            <person name="McCartney M.A."/>
            <person name="Auch B."/>
            <person name="Kono T."/>
            <person name="Mallez S."/>
            <person name="Zhang Y."/>
            <person name="Obille A."/>
            <person name="Becker A."/>
            <person name="Abrahante J.E."/>
            <person name="Garbe J."/>
            <person name="Badalamenti J.P."/>
            <person name="Herman A."/>
            <person name="Mangelson H."/>
            <person name="Liachko I."/>
            <person name="Sullivan S."/>
            <person name="Sone E.D."/>
            <person name="Koren S."/>
            <person name="Silverstein K.A.T."/>
            <person name="Beckman K.B."/>
            <person name="Gohl D.M."/>
        </authorList>
    </citation>
    <scope>NUCLEOTIDE SEQUENCE</scope>
    <source>
        <strain evidence="2">Duluth1</strain>
        <tissue evidence="2">Whole animal</tissue>
    </source>
</reference>
<organism evidence="2 3">
    <name type="scientific">Dreissena polymorpha</name>
    <name type="common">Zebra mussel</name>
    <name type="synonym">Mytilus polymorpha</name>
    <dbReference type="NCBI Taxonomy" id="45954"/>
    <lineage>
        <taxon>Eukaryota</taxon>
        <taxon>Metazoa</taxon>
        <taxon>Spiralia</taxon>
        <taxon>Lophotrochozoa</taxon>
        <taxon>Mollusca</taxon>
        <taxon>Bivalvia</taxon>
        <taxon>Autobranchia</taxon>
        <taxon>Heteroconchia</taxon>
        <taxon>Euheterodonta</taxon>
        <taxon>Imparidentia</taxon>
        <taxon>Neoheterodontei</taxon>
        <taxon>Myida</taxon>
        <taxon>Dreissenoidea</taxon>
        <taxon>Dreissenidae</taxon>
        <taxon>Dreissena</taxon>
    </lineage>
</organism>
<dbReference type="AlphaFoldDB" id="A0A9D3Y8P5"/>
<reference evidence="2" key="2">
    <citation type="submission" date="2020-11" db="EMBL/GenBank/DDBJ databases">
        <authorList>
            <person name="McCartney M.A."/>
            <person name="Auch B."/>
            <person name="Kono T."/>
            <person name="Mallez S."/>
            <person name="Becker A."/>
            <person name="Gohl D.M."/>
            <person name="Silverstein K.A.T."/>
            <person name="Koren S."/>
            <person name="Bechman K.B."/>
            <person name="Herman A."/>
            <person name="Abrahante J.E."/>
            <person name="Garbe J."/>
        </authorList>
    </citation>
    <scope>NUCLEOTIDE SEQUENCE</scope>
    <source>
        <strain evidence="2">Duluth1</strain>
        <tissue evidence="2">Whole animal</tissue>
    </source>
</reference>
<comment type="caution">
    <text evidence="2">The sequence shown here is derived from an EMBL/GenBank/DDBJ whole genome shotgun (WGS) entry which is preliminary data.</text>
</comment>
<accession>A0A9D3Y8P5</accession>
<evidence type="ECO:0000313" key="3">
    <source>
        <dbReference type="Proteomes" id="UP000828390"/>
    </source>
</evidence>
<evidence type="ECO:0000313" key="2">
    <source>
        <dbReference type="EMBL" id="KAH3695938.1"/>
    </source>
</evidence>
<sequence>MSDLCLFIFTHIALHEHVVLWKTRARSPLKERSFHLTSNTPNTGSTQGTRLLNEKQKQYR</sequence>
<proteinExistence type="predicted"/>
<dbReference type="EMBL" id="JAIWYP010000016">
    <property type="protein sequence ID" value="KAH3695938.1"/>
    <property type="molecule type" value="Genomic_DNA"/>
</dbReference>
<protein>
    <submittedName>
        <fullName evidence="2">Uncharacterized protein</fullName>
    </submittedName>
</protein>
<name>A0A9D3Y8P5_DREPO</name>
<gene>
    <name evidence="2" type="ORF">DPMN_083397</name>
</gene>
<dbReference type="Proteomes" id="UP000828390">
    <property type="component" value="Unassembled WGS sequence"/>
</dbReference>